<gene>
    <name evidence="2" type="ORF">K7472_08890</name>
</gene>
<feature type="transmembrane region" description="Helical" evidence="1">
    <location>
        <begin position="15"/>
        <end position="33"/>
    </location>
</feature>
<evidence type="ECO:0000256" key="1">
    <source>
        <dbReference type="SAM" id="Phobius"/>
    </source>
</evidence>
<reference evidence="2 3" key="1">
    <citation type="submission" date="2021-08" db="EMBL/GenBank/DDBJ databases">
        <title>Streptomyces sp. PTM05 isolated from lichen.</title>
        <authorList>
            <person name="Somphong A."/>
            <person name="Phongsopitanun W."/>
            <person name="Tanasupawat S."/>
        </authorList>
    </citation>
    <scope>NUCLEOTIDE SEQUENCE [LARGE SCALE GENOMIC DNA]</scope>
    <source>
        <strain evidence="2 3">Ptm05</strain>
    </source>
</reference>
<dbReference type="EMBL" id="JAINVZ010000004">
    <property type="protein sequence ID" value="MBY8884963.1"/>
    <property type="molecule type" value="Genomic_DNA"/>
</dbReference>
<comment type="caution">
    <text evidence="2">The sequence shown here is derived from an EMBL/GenBank/DDBJ whole genome shotgun (WGS) entry which is preliminary data.</text>
</comment>
<keyword evidence="1" id="KW-0812">Transmembrane</keyword>
<keyword evidence="1" id="KW-0472">Membrane</keyword>
<accession>A0ABS7QP54</accession>
<protein>
    <submittedName>
        <fullName evidence="2">Uncharacterized protein</fullName>
    </submittedName>
</protein>
<organism evidence="2 3">
    <name type="scientific">Streptantibioticus parmotrematis</name>
    <dbReference type="NCBI Taxonomy" id="2873249"/>
    <lineage>
        <taxon>Bacteria</taxon>
        <taxon>Bacillati</taxon>
        <taxon>Actinomycetota</taxon>
        <taxon>Actinomycetes</taxon>
        <taxon>Kitasatosporales</taxon>
        <taxon>Streptomycetaceae</taxon>
        <taxon>Streptantibioticus</taxon>
    </lineage>
</organism>
<dbReference type="Proteomes" id="UP001198565">
    <property type="component" value="Unassembled WGS sequence"/>
</dbReference>
<keyword evidence="1" id="KW-1133">Transmembrane helix</keyword>
<evidence type="ECO:0000313" key="2">
    <source>
        <dbReference type="EMBL" id="MBY8884963.1"/>
    </source>
</evidence>
<sequence length="162" mass="17132">MLANVLLKERLKERVYATITMLAVVVSLAVGGTADHGDAVWSILGTSIGVWLATFVADQQAHRAVAHRYARSEEFRQMLYTSSPLLLSAVGPLVFTGVSALGLMSLPVAMYIACGLDLAELFVWSTVTGLRMGEGRLAALLAGAADMVIGFGIVMVKVIGGH</sequence>
<feature type="transmembrane region" description="Helical" evidence="1">
    <location>
        <begin position="78"/>
        <end position="102"/>
    </location>
</feature>
<name>A0ABS7QP54_9ACTN</name>
<keyword evidence="3" id="KW-1185">Reference proteome</keyword>
<feature type="transmembrane region" description="Helical" evidence="1">
    <location>
        <begin position="39"/>
        <end position="57"/>
    </location>
</feature>
<proteinExistence type="predicted"/>
<feature type="transmembrane region" description="Helical" evidence="1">
    <location>
        <begin position="108"/>
        <end position="130"/>
    </location>
</feature>
<evidence type="ECO:0000313" key="3">
    <source>
        <dbReference type="Proteomes" id="UP001198565"/>
    </source>
</evidence>
<feature type="transmembrane region" description="Helical" evidence="1">
    <location>
        <begin position="137"/>
        <end position="159"/>
    </location>
</feature>